<accession>A0A380JRU3</accession>
<protein>
    <submittedName>
        <fullName evidence="1">Uncharacterized protein</fullName>
    </submittedName>
</protein>
<gene>
    <name evidence="1" type="ORF">NCTC12092_00801</name>
</gene>
<dbReference type="EMBL" id="UHFF01000002">
    <property type="protein sequence ID" value="SUN46016.1"/>
    <property type="molecule type" value="Genomic_DNA"/>
</dbReference>
<dbReference type="AlphaFoldDB" id="A0A380JRU3"/>
<organism evidence="1 2">
    <name type="scientific">Streptococcus equi subsp. equi</name>
    <dbReference type="NCBI Taxonomy" id="148942"/>
    <lineage>
        <taxon>Bacteria</taxon>
        <taxon>Bacillati</taxon>
        <taxon>Bacillota</taxon>
        <taxon>Bacilli</taxon>
        <taxon>Lactobacillales</taxon>
        <taxon>Streptococcaceae</taxon>
        <taxon>Streptococcus</taxon>
    </lineage>
</organism>
<evidence type="ECO:0000313" key="1">
    <source>
        <dbReference type="EMBL" id="SUN46016.1"/>
    </source>
</evidence>
<proteinExistence type="predicted"/>
<dbReference type="Proteomes" id="UP000254461">
    <property type="component" value="Unassembled WGS sequence"/>
</dbReference>
<reference evidence="1 2" key="1">
    <citation type="submission" date="2018-06" db="EMBL/GenBank/DDBJ databases">
        <authorList>
            <consortium name="Pathogen Informatics"/>
            <person name="Doyle S."/>
        </authorList>
    </citation>
    <scope>NUCLEOTIDE SEQUENCE [LARGE SCALE GENOMIC DNA]</scope>
    <source>
        <strain evidence="1 2">NCTC12092</strain>
    </source>
</reference>
<name>A0A380JRU3_9STRE</name>
<dbReference type="RefSeq" id="WP_164335251.1">
    <property type="nucleotide sequence ID" value="NZ_UHFF01000002.1"/>
</dbReference>
<sequence>MAKADHAASHLGREALVLVVPQRKVLTIFGLVALAEKQIGPLVEAPSMPAPD</sequence>
<evidence type="ECO:0000313" key="2">
    <source>
        <dbReference type="Proteomes" id="UP000254461"/>
    </source>
</evidence>